<feature type="region of interest" description="Disordered" evidence="1">
    <location>
        <begin position="1"/>
        <end position="33"/>
    </location>
</feature>
<accession>A0ABQ8JZ37</accession>
<evidence type="ECO:0000313" key="4">
    <source>
        <dbReference type="Proteomes" id="UP000814176"/>
    </source>
</evidence>
<dbReference type="InterPro" id="IPR011333">
    <property type="entry name" value="SKP1/BTB/POZ_sf"/>
</dbReference>
<dbReference type="EMBL" id="JADCUA010000037">
    <property type="protein sequence ID" value="KAH9829568.1"/>
    <property type="molecule type" value="Genomic_DNA"/>
</dbReference>
<keyword evidence="4" id="KW-1185">Reference proteome</keyword>
<name>A0ABQ8JZ37_9APHY</name>
<dbReference type="InterPro" id="IPR000210">
    <property type="entry name" value="BTB/POZ_dom"/>
</dbReference>
<evidence type="ECO:0000256" key="1">
    <source>
        <dbReference type="SAM" id="MobiDB-lite"/>
    </source>
</evidence>
<evidence type="ECO:0000259" key="2">
    <source>
        <dbReference type="PROSITE" id="PS50097"/>
    </source>
</evidence>
<dbReference type="GeneID" id="72006014"/>
<feature type="domain" description="BTB" evidence="2">
    <location>
        <begin position="47"/>
        <end position="123"/>
    </location>
</feature>
<dbReference type="Pfam" id="PF00651">
    <property type="entry name" value="BTB"/>
    <property type="match status" value="1"/>
</dbReference>
<feature type="compositionally biased region" description="Basic and acidic residues" evidence="1">
    <location>
        <begin position="359"/>
        <end position="368"/>
    </location>
</feature>
<feature type="compositionally biased region" description="Polar residues" evidence="1">
    <location>
        <begin position="1"/>
        <end position="10"/>
    </location>
</feature>
<gene>
    <name evidence="3" type="ORF">C8Q71DRAFT_789897</name>
</gene>
<sequence length="368" mass="41296">MTTHPRSQSPDEPLRKRLRTGSPPSEPAPAEPKEAFSRDGIFWLDDGNVILLAQGVGFRVYKGWLSSQSEVFRDMFNLAKPAPGLSQESEVVDGCPVVHVTDTAAEVRSLLGVLFSGRQYICRLKLKLNDITNCVRMAHKYGIQDLLDDFLEELKSYFPDNFDAWENRLSCDQAADAITVVNIARLTDTPSILPAALYSCCLLDGEELLQGRVCDGVTESLSSEDLARCIDGKAKLCTRQMRACFEIFPRFFKNTHCKMSDKQCTKTVAHIHVEQMVDDLRCGDADIFDPWDQFIEAYDPEKKPDTDWKLCSSCVSALCKKEKSVRKRMWSELPQLLCLDEDSADEDNAEEGNEDEGDAEKGSQVEAD</sequence>
<comment type="caution">
    <text evidence="3">The sequence shown here is derived from an EMBL/GenBank/DDBJ whole genome shotgun (WGS) entry which is preliminary data.</text>
</comment>
<dbReference type="Gene3D" id="3.30.710.10">
    <property type="entry name" value="Potassium Channel Kv1.1, Chain A"/>
    <property type="match status" value="1"/>
</dbReference>
<feature type="compositionally biased region" description="Acidic residues" evidence="1">
    <location>
        <begin position="341"/>
        <end position="358"/>
    </location>
</feature>
<organism evidence="3 4">
    <name type="scientific">Rhodofomes roseus</name>
    <dbReference type="NCBI Taxonomy" id="34475"/>
    <lineage>
        <taxon>Eukaryota</taxon>
        <taxon>Fungi</taxon>
        <taxon>Dikarya</taxon>
        <taxon>Basidiomycota</taxon>
        <taxon>Agaricomycotina</taxon>
        <taxon>Agaricomycetes</taxon>
        <taxon>Polyporales</taxon>
        <taxon>Rhodofomes</taxon>
    </lineage>
</organism>
<evidence type="ECO:0000313" key="3">
    <source>
        <dbReference type="EMBL" id="KAH9829568.1"/>
    </source>
</evidence>
<dbReference type="RefSeq" id="XP_047773024.1">
    <property type="nucleotide sequence ID" value="XM_047925282.1"/>
</dbReference>
<dbReference type="SUPFAM" id="SSF54695">
    <property type="entry name" value="POZ domain"/>
    <property type="match status" value="1"/>
</dbReference>
<dbReference type="PROSITE" id="PS50097">
    <property type="entry name" value="BTB"/>
    <property type="match status" value="1"/>
</dbReference>
<feature type="region of interest" description="Disordered" evidence="1">
    <location>
        <begin position="341"/>
        <end position="368"/>
    </location>
</feature>
<proteinExistence type="predicted"/>
<dbReference type="Proteomes" id="UP000814176">
    <property type="component" value="Unassembled WGS sequence"/>
</dbReference>
<protein>
    <recommendedName>
        <fullName evidence="2">BTB domain-containing protein</fullName>
    </recommendedName>
</protein>
<reference evidence="3 4" key="1">
    <citation type="journal article" date="2021" name="Environ. Microbiol.">
        <title>Gene family expansions and transcriptome signatures uncover fungal adaptations to wood decay.</title>
        <authorList>
            <person name="Hage H."/>
            <person name="Miyauchi S."/>
            <person name="Viragh M."/>
            <person name="Drula E."/>
            <person name="Min B."/>
            <person name="Chaduli D."/>
            <person name="Navarro D."/>
            <person name="Favel A."/>
            <person name="Norest M."/>
            <person name="Lesage-Meessen L."/>
            <person name="Balint B."/>
            <person name="Merenyi Z."/>
            <person name="de Eugenio L."/>
            <person name="Morin E."/>
            <person name="Martinez A.T."/>
            <person name="Baldrian P."/>
            <person name="Stursova M."/>
            <person name="Martinez M.J."/>
            <person name="Novotny C."/>
            <person name="Magnuson J.K."/>
            <person name="Spatafora J.W."/>
            <person name="Maurice S."/>
            <person name="Pangilinan J."/>
            <person name="Andreopoulos W."/>
            <person name="LaButti K."/>
            <person name="Hundley H."/>
            <person name="Na H."/>
            <person name="Kuo A."/>
            <person name="Barry K."/>
            <person name="Lipzen A."/>
            <person name="Henrissat B."/>
            <person name="Riley R."/>
            <person name="Ahrendt S."/>
            <person name="Nagy L.G."/>
            <person name="Grigoriev I.V."/>
            <person name="Martin F."/>
            <person name="Rosso M.N."/>
        </authorList>
    </citation>
    <scope>NUCLEOTIDE SEQUENCE [LARGE SCALE GENOMIC DNA]</scope>
    <source>
        <strain evidence="3 4">CIRM-BRFM 1785</strain>
    </source>
</reference>